<dbReference type="InterPro" id="IPR043128">
    <property type="entry name" value="Rev_trsase/Diguanyl_cyclase"/>
</dbReference>
<organism evidence="4">
    <name type="scientific">Amphimedon queenslandica</name>
    <name type="common">Sponge</name>
    <dbReference type="NCBI Taxonomy" id="400682"/>
    <lineage>
        <taxon>Eukaryota</taxon>
        <taxon>Metazoa</taxon>
        <taxon>Porifera</taxon>
        <taxon>Demospongiae</taxon>
        <taxon>Heteroscleromorpha</taxon>
        <taxon>Haplosclerida</taxon>
        <taxon>Niphatidae</taxon>
        <taxon>Amphimedon</taxon>
    </lineage>
</organism>
<evidence type="ECO:0000256" key="1">
    <source>
        <dbReference type="PROSITE-ProRule" id="PRU00047"/>
    </source>
</evidence>
<feature type="domain" description="CCHC-type" evidence="2">
    <location>
        <begin position="112"/>
        <end position="127"/>
    </location>
</feature>
<dbReference type="GO" id="GO:0008270">
    <property type="term" value="F:zinc ion binding"/>
    <property type="evidence" value="ECO:0007669"/>
    <property type="project" value="UniProtKB-KW"/>
</dbReference>
<dbReference type="InterPro" id="IPR001878">
    <property type="entry name" value="Znf_CCHC"/>
</dbReference>
<dbReference type="InParanoid" id="A0A1X7VUB7"/>
<evidence type="ECO:0000313" key="4">
    <source>
        <dbReference type="EnsemblMetazoa" id="Aqu2.1.43003_001"/>
    </source>
</evidence>
<evidence type="ECO:0000259" key="3">
    <source>
        <dbReference type="PROSITE" id="PS50878"/>
    </source>
</evidence>
<keyword evidence="1" id="KW-0479">Metal-binding</keyword>
<dbReference type="PANTHER" id="PTHR33050:SF7">
    <property type="entry name" value="RIBONUCLEASE H"/>
    <property type="match status" value="1"/>
</dbReference>
<dbReference type="EnsemblMetazoa" id="Aqu2.1.43003_001">
    <property type="protein sequence ID" value="Aqu2.1.43003_001"/>
    <property type="gene ID" value="Aqu2.1.43003"/>
</dbReference>
<dbReference type="Pfam" id="PF00078">
    <property type="entry name" value="RVT_1"/>
    <property type="match status" value="1"/>
</dbReference>
<dbReference type="Gene3D" id="3.30.70.270">
    <property type="match status" value="1"/>
</dbReference>
<dbReference type="InterPro" id="IPR043502">
    <property type="entry name" value="DNA/RNA_pol_sf"/>
</dbReference>
<dbReference type="Gene3D" id="3.10.10.10">
    <property type="entry name" value="HIV Type 1 Reverse Transcriptase, subunit A, domain 1"/>
    <property type="match status" value="1"/>
</dbReference>
<dbReference type="OrthoDB" id="7477527at2759"/>
<dbReference type="PANTHER" id="PTHR33050">
    <property type="entry name" value="REVERSE TRANSCRIPTASE DOMAIN-CONTAINING PROTEIN"/>
    <property type="match status" value="1"/>
</dbReference>
<feature type="domain" description="Reverse transcriptase" evidence="3">
    <location>
        <begin position="1"/>
        <end position="314"/>
    </location>
</feature>
<dbReference type="SUPFAM" id="SSF56672">
    <property type="entry name" value="DNA/RNA polymerases"/>
    <property type="match status" value="1"/>
</dbReference>
<proteinExistence type="predicted"/>
<dbReference type="AlphaFoldDB" id="A0A1X7VUB7"/>
<keyword evidence="1" id="KW-0863">Zinc-finger</keyword>
<dbReference type="eggNOG" id="KOG0017">
    <property type="taxonomic scope" value="Eukaryota"/>
</dbReference>
<dbReference type="SUPFAM" id="SSF57756">
    <property type="entry name" value="Retrovirus zinc finger-like domains"/>
    <property type="match status" value="1"/>
</dbReference>
<dbReference type="PROSITE" id="PS50158">
    <property type="entry name" value="ZF_CCHC"/>
    <property type="match status" value="1"/>
</dbReference>
<dbReference type="InterPro" id="IPR036875">
    <property type="entry name" value="Znf_CCHC_sf"/>
</dbReference>
<evidence type="ECO:0008006" key="5">
    <source>
        <dbReference type="Google" id="ProtNLM"/>
    </source>
</evidence>
<dbReference type="CDD" id="cd03714">
    <property type="entry name" value="RT_DIRS1"/>
    <property type="match status" value="1"/>
</dbReference>
<dbReference type="GO" id="GO:0003676">
    <property type="term" value="F:nucleic acid binding"/>
    <property type="evidence" value="ECO:0007669"/>
    <property type="project" value="InterPro"/>
</dbReference>
<reference evidence="4" key="1">
    <citation type="submission" date="2017-05" db="UniProtKB">
        <authorList>
            <consortium name="EnsemblMetazoa"/>
        </authorList>
    </citation>
    <scope>IDENTIFICATION</scope>
</reference>
<evidence type="ECO:0000259" key="2">
    <source>
        <dbReference type="PROSITE" id="PS50158"/>
    </source>
</evidence>
<accession>A0A1X7VUB7</accession>
<name>A0A1X7VUB7_AMPQE</name>
<dbReference type="InterPro" id="IPR052055">
    <property type="entry name" value="Hepadnavirus_pol/RT"/>
</dbReference>
<keyword evidence="1" id="KW-0862">Zinc</keyword>
<dbReference type="InterPro" id="IPR000477">
    <property type="entry name" value="RT_dom"/>
</dbReference>
<dbReference type="PROSITE" id="PS50878">
    <property type="entry name" value="RT_POL"/>
    <property type="match status" value="1"/>
</dbReference>
<sequence>MNLVTHRQKLIKLADRSEHGWRVVKEYESDSLAENEDDEKRIVKAEKAAASAAAAKKKKVAVRPAVPNPGRMLAPQQQFKTNWPTRARSFSYQPAGPSSSRPFTSSRPIGPCFRCSEMGHLQSSCPKLAAPQYPQFSCTEVDGWGEHPSESNDTFVDMSARYCEASEHGVETCKFKYEDFRTALDYFEEDAYLFTFDLKSGYHHIDIHVEHQSYLGFQWKDQFYVFTVLPFGLSTACYIFTKVLRPVVKHIRALGIRLVLYLDDGLVSVKASETHSISVSRLVEEIITKAGLVINREKSKFTPSKQAAWLGFDIDLALGEIRVSRDKLHTLKILLHSINEETLIPVRVIASIVGKIISMSLVLGDIARLRTRCLYSVILSRSSWSDHVMIMPEARDELSFRVNNIDSFNGRKVWRAPAAVPVVYSDASDTGFGSYTVAHGDDIAHGQWTPLESHKSSTWRELRAVTLTLGAFAPRLSDHRVRWFSDN</sequence>
<dbReference type="SMART" id="SM00343">
    <property type="entry name" value="ZnF_C2HC"/>
    <property type="match status" value="1"/>
</dbReference>
<dbReference type="CDD" id="cd09275">
    <property type="entry name" value="RNase_HI_RT_DIRS1"/>
    <property type="match status" value="1"/>
</dbReference>
<protein>
    <recommendedName>
        <fullName evidence="5">CCHC-type domain-containing protein</fullName>
    </recommendedName>
</protein>